<dbReference type="Proteomes" id="UP000637239">
    <property type="component" value="Chromosome 3"/>
</dbReference>
<keyword evidence="8" id="KW-1185">Reference proteome</keyword>
<organism evidence="7 8">
    <name type="scientific">Aspergillus chevalieri</name>
    <name type="common">Eurotium chevalieri</name>
    <dbReference type="NCBI Taxonomy" id="182096"/>
    <lineage>
        <taxon>Eukaryota</taxon>
        <taxon>Fungi</taxon>
        <taxon>Dikarya</taxon>
        <taxon>Ascomycota</taxon>
        <taxon>Pezizomycotina</taxon>
        <taxon>Eurotiomycetes</taxon>
        <taxon>Eurotiomycetidae</taxon>
        <taxon>Eurotiales</taxon>
        <taxon>Aspergillaceae</taxon>
        <taxon>Aspergillus</taxon>
        <taxon>Aspergillus subgen. Aspergillus</taxon>
    </lineage>
</organism>
<evidence type="ECO:0000256" key="2">
    <source>
        <dbReference type="ARBA" id="ARBA00022692"/>
    </source>
</evidence>
<evidence type="ECO:0000256" key="6">
    <source>
        <dbReference type="SAM" id="Phobius"/>
    </source>
</evidence>
<evidence type="ECO:0000256" key="5">
    <source>
        <dbReference type="SAM" id="MobiDB-lite"/>
    </source>
</evidence>
<feature type="transmembrane region" description="Helical" evidence="6">
    <location>
        <begin position="176"/>
        <end position="200"/>
    </location>
</feature>
<feature type="region of interest" description="Disordered" evidence="5">
    <location>
        <begin position="1"/>
        <end position="20"/>
    </location>
</feature>
<protein>
    <submittedName>
        <fullName evidence="7">Uncharacterized protein</fullName>
    </submittedName>
</protein>
<proteinExistence type="predicted"/>
<dbReference type="SUPFAM" id="SSF50998">
    <property type="entry name" value="Quinoprotein alcohol dehydrogenase-like"/>
    <property type="match status" value="1"/>
</dbReference>
<dbReference type="RefSeq" id="XP_043135902.1">
    <property type="nucleotide sequence ID" value="XM_043278089.1"/>
</dbReference>
<dbReference type="Pfam" id="PF14269">
    <property type="entry name" value="Arylsulfotran_2"/>
    <property type="match status" value="1"/>
</dbReference>
<feature type="transmembrane region" description="Helical" evidence="6">
    <location>
        <begin position="362"/>
        <end position="384"/>
    </location>
</feature>
<feature type="transmembrane region" description="Helical" evidence="6">
    <location>
        <begin position="60"/>
        <end position="85"/>
    </location>
</feature>
<feature type="region of interest" description="Disordered" evidence="5">
    <location>
        <begin position="498"/>
        <end position="546"/>
    </location>
</feature>
<keyword evidence="3 6" id="KW-1133">Transmembrane helix</keyword>
<feature type="transmembrane region" description="Helical" evidence="6">
    <location>
        <begin position="433"/>
        <end position="459"/>
    </location>
</feature>
<accession>A0A7R7ZM06</accession>
<feature type="transmembrane region" description="Helical" evidence="6">
    <location>
        <begin position="225"/>
        <end position="246"/>
    </location>
</feature>
<gene>
    <name evidence="7" type="ORF">ACHE_31367A</name>
</gene>
<dbReference type="Gene3D" id="1.20.1740.10">
    <property type="entry name" value="Amino acid/polyamine transporter I"/>
    <property type="match status" value="1"/>
</dbReference>
<dbReference type="InterPro" id="IPR053143">
    <property type="entry name" value="Arylsulfate_ST"/>
</dbReference>
<reference evidence="7" key="2">
    <citation type="submission" date="2021-02" db="EMBL/GenBank/DDBJ databases">
        <title>Aspergillus chevalieri M1 genome sequence.</title>
        <authorList>
            <person name="Kadooka C."/>
            <person name="Mori K."/>
            <person name="Futagami T."/>
        </authorList>
    </citation>
    <scope>NUCLEOTIDE SEQUENCE</scope>
    <source>
        <strain evidence="7">M1</strain>
    </source>
</reference>
<dbReference type="KEGG" id="ache:ACHE_31367A"/>
<dbReference type="PANTHER" id="PTHR35340">
    <property type="entry name" value="PQQ ENZYME REPEAT PROTEIN-RELATED"/>
    <property type="match status" value="1"/>
</dbReference>
<reference evidence="7" key="1">
    <citation type="submission" date="2021-01" db="EMBL/GenBank/DDBJ databases">
        <authorList>
            <consortium name="Aspergillus chevalieri M1 genome sequencing consortium"/>
            <person name="Kazuki M."/>
            <person name="Futagami T."/>
        </authorList>
    </citation>
    <scope>NUCLEOTIDE SEQUENCE</scope>
    <source>
        <strain evidence="7">M1</strain>
    </source>
</reference>
<evidence type="ECO:0000256" key="3">
    <source>
        <dbReference type="ARBA" id="ARBA00022989"/>
    </source>
</evidence>
<dbReference type="InterPro" id="IPR002293">
    <property type="entry name" value="AA/rel_permease1"/>
</dbReference>
<keyword evidence="4 6" id="KW-0472">Membrane</keyword>
<feature type="transmembrane region" description="Helical" evidence="6">
    <location>
        <begin position="106"/>
        <end position="130"/>
    </location>
</feature>
<feature type="transmembrane region" description="Helical" evidence="6">
    <location>
        <begin position="258"/>
        <end position="283"/>
    </location>
</feature>
<comment type="subcellular location">
    <subcellularLocation>
        <location evidence="1">Membrane</location>
        <topology evidence="1">Multi-pass membrane protein</topology>
    </subcellularLocation>
</comment>
<dbReference type="GO" id="GO:0016020">
    <property type="term" value="C:membrane"/>
    <property type="evidence" value="ECO:0007669"/>
    <property type="project" value="UniProtKB-SubCell"/>
</dbReference>
<evidence type="ECO:0000256" key="4">
    <source>
        <dbReference type="ARBA" id="ARBA00023136"/>
    </source>
</evidence>
<feature type="transmembrane region" description="Helical" evidence="6">
    <location>
        <begin position="390"/>
        <end position="413"/>
    </location>
</feature>
<dbReference type="Pfam" id="PF13520">
    <property type="entry name" value="AA_permease_2"/>
    <property type="match status" value="1"/>
</dbReference>
<feature type="transmembrane region" description="Helical" evidence="6">
    <location>
        <begin position="312"/>
        <end position="332"/>
    </location>
</feature>
<dbReference type="EMBL" id="AP024418">
    <property type="protein sequence ID" value="BCR87380.1"/>
    <property type="molecule type" value="Genomic_DNA"/>
</dbReference>
<keyword evidence="2 6" id="KW-0812">Transmembrane</keyword>
<dbReference type="GeneID" id="66981739"/>
<dbReference type="InterPro" id="IPR039535">
    <property type="entry name" value="ASST-like"/>
</dbReference>
<name>A0A7R7ZM06_ASPCH</name>
<dbReference type="InterPro" id="IPR011047">
    <property type="entry name" value="Quinoprotein_ADH-like_sf"/>
</dbReference>
<sequence length="1013" mass="109965">MSPKSNSQPAKSSPASPSTPMKRKFSILNIISVGYNISNSWIAIATSFAIAIQSGGAVSLLYGIITVAATMACTGLTLAELASVYPTAGGQYHFTSILAGRKWSRGLSYGCGLAAVFAWVTLGASIGVAATEALMAMVIQWQPGYQMQSWHSFLVYQLLNILVVVYNIFLTNRTLWVYNVGFILSLLTFLAITITCPILSPDAKEIDSTAVWTQMANGSNGWPNAIAYLTGLSTPQFMLSGLDAALHLAEECLEPERIVPRAVMVTVLIAFVTAFPFAIAAVYSCKDVAAVLDDPTGVPIYKIWMQATNSPIAGTVFMACLFTVSCVALNAVHQTASRMTWSFARDDALFGSRWLGRVHEGLNVPIYSLVANGAIVMLIGIVYVCSTTAFNAFISTTVIIAQISFAVPALLLLLRHRGTHYLPAKRVFKVPDVIGYIANTVCVLWAVVETVFFCFPASFPVTGGNMTQPSATSSIHDEALRHRCTSSSISPRHRRLAIQNTPGPRAPATEHHDLRYPGRGQGLSLRSPLPSLPDTPTAQHGPRQEGPYILTSSGELVWSGYTYYSIWATNFQAARWKGRDILFSFEGDHNPNYGHGHGHATILDQRYETVRELRAGNHKLMDKHEFHVINEETALIQVYQPRPVDLQAWGGGVEQQWIVDAVFQELDIETGELLFEWASLEHVSPDEAIIPLNPGQAGSGHNSSDAWDYFHINSVDKDGDGNYIISARDACAVHKINGTTGEIIWRLGGKRSDFELGPNVAFCFQHHARFVSHDENEEVISLFDNSAHGTESGRGTELHTHPFSQGKIIRVNTATWTATIVQAFQPPDGLLAKSQGGMQLLPNGNALVNWGSEGAVTEYKPDGTPIFHAYMDSGFLGEGVQNYRAFRYNWTGFPNEAPAIVSQKTTTGTAVYVSWNGDTETAVWQFYAVTDTYGSRSYLGETKRRGFETAFAVKGVAVERVAAEAVSSSGRILTSTGVAVLEDEIRPGGKALAAAAEAAAAGRPGFLQSILAV</sequence>
<dbReference type="GO" id="GO:0022857">
    <property type="term" value="F:transmembrane transporter activity"/>
    <property type="evidence" value="ECO:0007669"/>
    <property type="project" value="InterPro"/>
</dbReference>
<evidence type="ECO:0000313" key="7">
    <source>
        <dbReference type="EMBL" id="BCR87380.1"/>
    </source>
</evidence>
<feature type="transmembrane region" description="Helical" evidence="6">
    <location>
        <begin position="27"/>
        <end position="54"/>
    </location>
</feature>
<dbReference type="AlphaFoldDB" id="A0A7R7ZM06"/>
<evidence type="ECO:0000256" key="1">
    <source>
        <dbReference type="ARBA" id="ARBA00004141"/>
    </source>
</evidence>
<evidence type="ECO:0000313" key="8">
    <source>
        <dbReference type="Proteomes" id="UP000637239"/>
    </source>
</evidence>
<feature type="transmembrane region" description="Helical" evidence="6">
    <location>
        <begin position="150"/>
        <end position="169"/>
    </location>
</feature>
<dbReference type="PANTHER" id="PTHR35340:SF9">
    <property type="entry name" value="ASST-DOMAIN-CONTAINING PROTEIN"/>
    <property type="match status" value="1"/>
</dbReference>